<keyword evidence="1" id="KW-0479">Metal-binding</keyword>
<dbReference type="CTD" id="20252896"/>
<dbReference type="SUPFAM" id="SSF57667">
    <property type="entry name" value="beta-beta-alpha zinc fingers"/>
    <property type="match status" value="1"/>
</dbReference>
<dbReference type="OMA" id="HNINDPW"/>
<feature type="non-terminal residue" evidence="3">
    <location>
        <position position="1"/>
    </location>
</feature>
<protein>
    <recommendedName>
        <fullName evidence="2">C2H2-type domain-containing protein</fullName>
    </recommendedName>
</protein>
<dbReference type="InterPro" id="IPR028440">
    <property type="entry name" value="TRPS1"/>
</dbReference>
<dbReference type="OrthoDB" id="5576026at2759"/>
<keyword evidence="1" id="KW-0862">Zinc</keyword>
<dbReference type="PANTHER" id="PTHR47034:SF1">
    <property type="entry name" value="ZINC FINGER TRANSCRIPTION FACTOR TRPS1"/>
    <property type="match status" value="1"/>
</dbReference>
<dbReference type="PANTHER" id="PTHR47034">
    <property type="entry name" value="ZINC FINGER TRANSCRIPTION FACTOR TRPS1"/>
    <property type="match status" value="1"/>
</dbReference>
<evidence type="ECO:0000313" key="4">
    <source>
        <dbReference type="Proteomes" id="UP000030746"/>
    </source>
</evidence>
<dbReference type="EMBL" id="KB201262">
    <property type="protein sequence ID" value="ESO98400.1"/>
    <property type="molecule type" value="Genomic_DNA"/>
</dbReference>
<feature type="domain" description="C2H2-type" evidence="2">
    <location>
        <begin position="1"/>
        <end position="27"/>
    </location>
</feature>
<keyword evidence="4" id="KW-1185">Reference proteome</keyword>
<proteinExistence type="predicted"/>
<dbReference type="GO" id="GO:0005634">
    <property type="term" value="C:nucleus"/>
    <property type="evidence" value="ECO:0007669"/>
    <property type="project" value="InterPro"/>
</dbReference>
<dbReference type="STRING" id="225164.V4AU03"/>
<dbReference type="Pfam" id="PF00096">
    <property type="entry name" value="zf-C2H2"/>
    <property type="match status" value="1"/>
</dbReference>
<dbReference type="AlphaFoldDB" id="V4AU03"/>
<gene>
    <name evidence="3" type="ORF">LOTGIDRAFT_90174</name>
</gene>
<dbReference type="PROSITE" id="PS00028">
    <property type="entry name" value="ZINC_FINGER_C2H2_1"/>
    <property type="match status" value="1"/>
</dbReference>
<dbReference type="RefSeq" id="XP_009050878.1">
    <property type="nucleotide sequence ID" value="XM_009052630.1"/>
</dbReference>
<reference evidence="3 4" key="1">
    <citation type="journal article" date="2013" name="Nature">
        <title>Insights into bilaterian evolution from three spiralian genomes.</title>
        <authorList>
            <person name="Simakov O."/>
            <person name="Marletaz F."/>
            <person name="Cho S.J."/>
            <person name="Edsinger-Gonzales E."/>
            <person name="Havlak P."/>
            <person name="Hellsten U."/>
            <person name="Kuo D.H."/>
            <person name="Larsson T."/>
            <person name="Lv J."/>
            <person name="Arendt D."/>
            <person name="Savage R."/>
            <person name="Osoegawa K."/>
            <person name="de Jong P."/>
            <person name="Grimwood J."/>
            <person name="Chapman J.A."/>
            <person name="Shapiro H."/>
            <person name="Aerts A."/>
            <person name="Otillar R.P."/>
            <person name="Terry A.Y."/>
            <person name="Boore J.L."/>
            <person name="Grigoriev I.V."/>
            <person name="Lindberg D.R."/>
            <person name="Seaver E.C."/>
            <person name="Weisblat D.A."/>
            <person name="Putnam N.H."/>
            <person name="Rokhsar D.S."/>
        </authorList>
    </citation>
    <scope>NUCLEOTIDE SEQUENCE [LARGE SCALE GENOMIC DNA]</scope>
</reference>
<dbReference type="Gene3D" id="3.30.160.60">
    <property type="entry name" value="Classic Zinc Finger"/>
    <property type="match status" value="1"/>
</dbReference>
<evidence type="ECO:0000256" key="1">
    <source>
        <dbReference type="PROSITE-ProRule" id="PRU00042"/>
    </source>
</evidence>
<dbReference type="GeneID" id="20252896"/>
<dbReference type="HOGENOM" id="CLU_215536_0_0_1"/>
<dbReference type="GO" id="GO:0006357">
    <property type="term" value="P:regulation of transcription by RNA polymerase II"/>
    <property type="evidence" value="ECO:0007669"/>
    <property type="project" value="TreeGrafter"/>
</dbReference>
<dbReference type="KEGG" id="lgi:LOTGIDRAFT_90174"/>
<organism evidence="3 4">
    <name type="scientific">Lottia gigantea</name>
    <name type="common">Giant owl limpet</name>
    <dbReference type="NCBI Taxonomy" id="225164"/>
    <lineage>
        <taxon>Eukaryota</taxon>
        <taxon>Metazoa</taxon>
        <taxon>Spiralia</taxon>
        <taxon>Lophotrochozoa</taxon>
        <taxon>Mollusca</taxon>
        <taxon>Gastropoda</taxon>
        <taxon>Patellogastropoda</taxon>
        <taxon>Lottioidea</taxon>
        <taxon>Lottiidae</taxon>
        <taxon>Lottia</taxon>
    </lineage>
</organism>
<feature type="non-terminal residue" evidence="3">
    <location>
        <position position="50"/>
    </location>
</feature>
<accession>V4AU03</accession>
<dbReference type="GO" id="GO:0008270">
    <property type="term" value="F:zinc ion binding"/>
    <property type="evidence" value="ECO:0007669"/>
    <property type="project" value="UniProtKB-KW"/>
</dbReference>
<keyword evidence="1" id="KW-0863">Zinc-finger</keyword>
<evidence type="ECO:0000259" key="2">
    <source>
        <dbReference type="PROSITE" id="PS50157"/>
    </source>
</evidence>
<dbReference type="PROSITE" id="PS50157">
    <property type="entry name" value="ZINC_FINGER_C2H2_2"/>
    <property type="match status" value="1"/>
</dbReference>
<dbReference type="GO" id="GO:0000977">
    <property type="term" value="F:RNA polymerase II transcription regulatory region sequence-specific DNA binding"/>
    <property type="evidence" value="ECO:0007669"/>
    <property type="project" value="TreeGrafter"/>
</dbReference>
<dbReference type="GO" id="GO:0003700">
    <property type="term" value="F:DNA-binding transcription factor activity"/>
    <property type="evidence" value="ECO:0007669"/>
    <property type="project" value="InterPro"/>
</dbReference>
<dbReference type="InterPro" id="IPR013087">
    <property type="entry name" value="Znf_C2H2_type"/>
</dbReference>
<dbReference type="InterPro" id="IPR036236">
    <property type="entry name" value="Znf_C2H2_sf"/>
</dbReference>
<dbReference type="Proteomes" id="UP000030746">
    <property type="component" value="Unassembled WGS sequence"/>
</dbReference>
<sequence length="50" mass="5692">RCSHCGITFEDEVLFSIHIGCHSHTDPFVCNVCGKQCINKYGFYSHIMRG</sequence>
<evidence type="ECO:0000313" key="3">
    <source>
        <dbReference type="EMBL" id="ESO98400.1"/>
    </source>
</evidence>
<name>V4AU03_LOTGI</name>